<reference evidence="4 5" key="1">
    <citation type="journal article" date="2014" name="BMC Genomics">
        <title>Comparative genome sequencing reveals chemotype-specific gene clusters in the toxigenic black mold Stachybotrys.</title>
        <authorList>
            <person name="Semeiks J."/>
            <person name="Borek D."/>
            <person name="Otwinowski Z."/>
            <person name="Grishin N.V."/>
        </authorList>
    </citation>
    <scope>NUCLEOTIDE SEQUENCE [LARGE SCALE GENOMIC DNA]</scope>
    <source>
        <strain evidence="4 5">IBT 40285</strain>
    </source>
</reference>
<name>A0A084QVX0_STAC4</name>
<protein>
    <recommendedName>
        <fullName evidence="3">Beta-lactamase-related domain-containing protein</fullName>
    </recommendedName>
</protein>
<accession>A0A084QVX0</accession>
<dbReference type="InParanoid" id="A0A084QVX0"/>
<dbReference type="STRING" id="1283841.A0A084QVX0"/>
<keyword evidence="2" id="KW-0378">Hydrolase</keyword>
<dbReference type="AlphaFoldDB" id="A0A084QVX0"/>
<feature type="domain" description="Beta-lactamase-related" evidence="3">
    <location>
        <begin position="24"/>
        <end position="377"/>
    </location>
</feature>
<comment type="similarity">
    <text evidence="1">Belongs to the class-A beta-lactamase family.</text>
</comment>
<dbReference type="SUPFAM" id="SSF56601">
    <property type="entry name" value="beta-lactamase/transpeptidase-like"/>
    <property type="match status" value="1"/>
</dbReference>
<dbReference type="Pfam" id="PF00144">
    <property type="entry name" value="Beta-lactamase"/>
    <property type="match status" value="1"/>
</dbReference>
<dbReference type="InterPro" id="IPR050789">
    <property type="entry name" value="Diverse_Enzym_Activities"/>
</dbReference>
<evidence type="ECO:0000259" key="3">
    <source>
        <dbReference type="Pfam" id="PF00144"/>
    </source>
</evidence>
<dbReference type="InterPro" id="IPR012338">
    <property type="entry name" value="Beta-lactam/transpept-like"/>
</dbReference>
<dbReference type="HOGENOM" id="CLU_020027_11_1_1"/>
<sequence length="397" mass="43495">MASLDQLLTAYTVGANDTSVYGALLGVGFQVYNETGLVYSGQAGRQGFDLASPAYDCFDSVQWIASMTKLITATLLLQLIDRGLVTLFEDLRDRIPYFQSLQILRGFTEDGSAILEDNTAPLSLRHVSQSTNFCDPNIMRWQQVNNRTEDSGSWTIEGYTTPLVFSPSQGWRYGTSLDWAGIVLETITKQTLAEYAQEHIFDPLGMTSTSFENNAGDIPNIAERQVDWAEADPTDTMRLILSTNSTVVPVNPEIASGGSGLSSTTADYGKFLQATLRGDLVSHKLSKAMFKPQLNAVERGTLQALASGPRWYALAPEIFPVGAPLDWGLSGLINLQDSPGRRRAGTLSWSGLTNGRWWIDRTSGIAAVMTTQILPPNYPLAIELFTALEEAVYRDLV</sequence>
<dbReference type="OrthoDB" id="428260at2759"/>
<proteinExistence type="inferred from homology"/>
<dbReference type="Proteomes" id="UP000028524">
    <property type="component" value="Unassembled WGS sequence"/>
</dbReference>
<gene>
    <name evidence="4" type="ORF">S40285_02545</name>
</gene>
<evidence type="ECO:0000256" key="2">
    <source>
        <dbReference type="ARBA" id="ARBA00022801"/>
    </source>
</evidence>
<dbReference type="PANTHER" id="PTHR43283:SF17">
    <property type="entry name" value="(LOVD), PUTATIVE (AFU_ORTHOLOGUE AFUA_5G00920)-RELATED"/>
    <property type="match status" value="1"/>
</dbReference>
<evidence type="ECO:0000313" key="5">
    <source>
        <dbReference type="Proteomes" id="UP000028524"/>
    </source>
</evidence>
<dbReference type="PANTHER" id="PTHR43283">
    <property type="entry name" value="BETA-LACTAMASE-RELATED"/>
    <property type="match status" value="1"/>
</dbReference>
<dbReference type="InterPro" id="IPR001466">
    <property type="entry name" value="Beta-lactam-related"/>
</dbReference>
<dbReference type="Gene3D" id="3.40.710.10">
    <property type="entry name" value="DD-peptidase/beta-lactamase superfamily"/>
    <property type="match status" value="1"/>
</dbReference>
<dbReference type="EMBL" id="KL660000">
    <property type="protein sequence ID" value="KFA68105.1"/>
    <property type="molecule type" value="Genomic_DNA"/>
</dbReference>
<dbReference type="OMA" id="RKGSMMW"/>
<evidence type="ECO:0000313" key="4">
    <source>
        <dbReference type="EMBL" id="KFA68105.1"/>
    </source>
</evidence>
<evidence type="ECO:0000256" key="1">
    <source>
        <dbReference type="ARBA" id="ARBA00009009"/>
    </source>
</evidence>
<organism evidence="4 5">
    <name type="scientific">Stachybotrys chlorohalonatus (strain IBT 40285)</name>
    <dbReference type="NCBI Taxonomy" id="1283841"/>
    <lineage>
        <taxon>Eukaryota</taxon>
        <taxon>Fungi</taxon>
        <taxon>Dikarya</taxon>
        <taxon>Ascomycota</taxon>
        <taxon>Pezizomycotina</taxon>
        <taxon>Sordariomycetes</taxon>
        <taxon>Hypocreomycetidae</taxon>
        <taxon>Hypocreales</taxon>
        <taxon>Stachybotryaceae</taxon>
        <taxon>Stachybotrys</taxon>
    </lineage>
</organism>
<dbReference type="GO" id="GO:0016787">
    <property type="term" value="F:hydrolase activity"/>
    <property type="evidence" value="ECO:0007669"/>
    <property type="project" value="UniProtKB-KW"/>
</dbReference>
<keyword evidence="5" id="KW-1185">Reference proteome</keyword>